<organism evidence="7 8">
    <name type="scientific">Caenorhabditis elegans</name>
    <dbReference type="NCBI Taxonomy" id="6239"/>
    <lineage>
        <taxon>Eukaryota</taxon>
        <taxon>Metazoa</taxon>
        <taxon>Ecdysozoa</taxon>
        <taxon>Nematoda</taxon>
        <taxon>Chromadorea</taxon>
        <taxon>Rhabditida</taxon>
        <taxon>Rhabditina</taxon>
        <taxon>Rhabditomorpha</taxon>
        <taxon>Rhabditoidea</taxon>
        <taxon>Rhabditidae</taxon>
        <taxon>Peloderinae</taxon>
        <taxon>Caenorhabditis</taxon>
    </lineage>
</organism>
<dbReference type="Proteomes" id="UP000001940">
    <property type="component" value="Chromosome I"/>
</dbReference>
<keyword evidence="8" id="KW-1185">Reference proteome</keyword>
<reference evidence="10" key="2">
    <citation type="journal article" date="2016" name="RNA">
        <title>Structural basis for the antagonistic roles of RNP-8 and GLD-3 in GLD-2 poly(A)-polymerase activity.</title>
        <authorList>
            <person name="Nakel K."/>
            <person name="Bonneau F."/>
            <person name="Basquin C."/>
            <person name="Habermann B."/>
            <person name="Eckmann C.R."/>
            <person name="Conti E."/>
        </authorList>
    </citation>
    <scope>X-RAY CRYSTALLOGRAPHY (2.49 ANGSTROMS) OF 177-250</scope>
</reference>
<dbReference type="AGR" id="WB:WBGene00020091"/>
<feature type="compositionally biased region" description="Polar residues" evidence="5">
    <location>
        <begin position="120"/>
        <end position="130"/>
    </location>
</feature>
<dbReference type="Bgee" id="WBGene00020091">
    <property type="expression patterns" value="Expressed in adult organism and 4 other cell types or tissues"/>
</dbReference>
<dbReference type="PROSITE" id="PS50102">
    <property type="entry name" value="RRM"/>
    <property type="match status" value="1"/>
</dbReference>
<dbReference type="PeptideAtlas" id="O61711"/>
<dbReference type="FunCoup" id="O61711">
    <property type="interactions" value="1340"/>
</dbReference>
<evidence type="ECO:0007829" key="10">
    <source>
        <dbReference type="PDB" id="5JNB"/>
    </source>
</evidence>
<proteinExistence type="evidence at protein level"/>
<sequence>MNGQADRCDRTAYVSGLQPTISDIELFEVFNRVAHVEKVIVRNGAARHALIVFKTVQGLYQVLVNFQGTTLHGRQLHIRPLRESSHANSEAISTMFEKVKHQGNSGNSSYRQEHSFPEYRNQNPQASSYLPPNPRGHRNSTGCFNGGGGGYGRRRSAGGYNQYNQNKYPNETYPGMTLFDNHPVQQYSGFNPIDFRFDDYVEGAKRFDNLANLIRSSTPTDPFANYQKPCESTSTSRSRTNSAKDQKHGPPTWKMELQIKKDDHHHAGGGAATTGQKLSPQQFLAQIAQRQQSEQNADEVAKKKRPNLSVINPSLFYEQYPRTSSPVVYASKSKPSGHYDDKIASPHDPAVLAYSRLRVPQSAFDSLSPIDTDNCSFITKHLGPTTGVKRDLTNDELSDMIVSTGNLRINPTNIDHHDEPAPWSPLKRLRAESGSLSTAQVASPEFSPIKPKTMEFHETEDDVFETGPPPTYLSEGNENAEKKCVEQPKINYDDINNSRLPSNSHSAAPNSEKKHFVFPEYPMCRHSSVPSIAHLVGDLSDFCPHATADEKMLLDEASSIIENTTPAVSTAPAAAPGATMLQI</sequence>
<dbReference type="RefSeq" id="NP_490724.1">
    <property type="nucleotide sequence ID" value="NM_058323.5"/>
</dbReference>
<dbReference type="PDBsum" id="5JNB"/>
<dbReference type="Reactome" id="R-CEL-9930044">
    <property type="pathway name" value="Nuclear RNA decay"/>
</dbReference>
<accession>O61711</accession>
<reference evidence="7 8" key="1">
    <citation type="journal article" date="1998" name="Science">
        <title>Genome sequence of the nematode C. elegans: a platform for investigating biology.</title>
        <authorList>
            <consortium name="The C. elegans sequencing consortium"/>
            <person name="Sulson J.E."/>
            <person name="Waterston R."/>
        </authorList>
    </citation>
    <scope>NUCLEOTIDE SEQUENCE [LARGE SCALE GENOMIC DNA]</scope>
    <source>
        <strain evidence="7 8">Bristol N2</strain>
    </source>
</reference>
<evidence type="ECO:0000259" key="6">
    <source>
        <dbReference type="PROSITE" id="PS50102"/>
    </source>
</evidence>
<dbReference type="InterPro" id="IPR012677">
    <property type="entry name" value="Nucleotide-bd_a/b_plait_sf"/>
</dbReference>
<dbReference type="UCSC" id="R119.7">
    <property type="organism name" value="c. elegans"/>
</dbReference>
<evidence type="ECO:0000313" key="9">
    <source>
        <dbReference type="WormBase" id="R119.7a"/>
    </source>
</evidence>
<name>O61711_CAEEL</name>
<evidence type="ECO:0000256" key="4">
    <source>
        <dbReference type="PROSITE-ProRule" id="PRU00176"/>
    </source>
</evidence>
<dbReference type="GO" id="GO:0005654">
    <property type="term" value="C:nucleoplasm"/>
    <property type="evidence" value="ECO:0007669"/>
    <property type="project" value="UniProtKB-SubCell"/>
</dbReference>
<feature type="compositionally biased region" description="Low complexity" evidence="5">
    <location>
        <begin position="232"/>
        <end position="241"/>
    </location>
</feature>
<dbReference type="IntAct" id="O61711">
    <property type="interactions" value="2"/>
</dbReference>
<dbReference type="PANTHER" id="PTHR13798:SF3">
    <property type="entry name" value="RRM DOMAIN-CONTAINING PROTEIN"/>
    <property type="match status" value="1"/>
</dbReference>
<feature type="region of interest" description="Disordered" evidence="5">
    <location>
        <begin position="100"/>
        <end position="150"/>
    </location>
</feature>
<evidence type="ECO:0007829" key="11">
    <source>
        <dbReference type="PeptideAtlas" id="O61711"/>
    </source>
</evidence>
<protein>
    <submittedName>
        <fullName evidence="7">RRM domain-containing protein</fullName>
    </submittedName>
</protein>
<dbReference type="InterPro" id="IPR035979">
    <property type="entry name" value="RBD_domain_sf"/>
</dbReference>
<dbReference type="PaxDb" id="6239-R119.7"/>
<dbReference type="GeneID" id="171627"/>
<dbReference type="InterPro" id="IPR000504">
    <property type="entry name" value="RRM_dom"/>
</dbReference>
<dbReference type="HOGENOM" id="CLU_419924_0_0_1"/>
<dbReference type="GO" id="GO:0005634">
    <property type="term" value="C:nucleus"/>
    <property type="evidence" value="ECO:0000318"/>
    <property type="project" value="GO_Central"/>
</dbReference>
<dbReference type="GO" id="GO:1990749">
    <property type="term" value="F:polynucleotide adenylyltransferase activator activity"/>
    <property type="evidence" value="ECO:0000314"/>
    <property type="project" value="WormBase"/>
</dbReference>
<dbReference type="GO" id="GO:0019899">
    <property type="term" value="F:enzyme binding"/>
    <property type="evidence" value="ECO:0000353"/>
    <property type="project" value="WormBase"/>
</dbReference>
<dbReference type="InParanoid" id="O61711"/>
<feature type="domain" description="RRM" evidence="6">
    <location>
        <begin position="10"/>
        <end position="83"/>
    </location>
</feature>
<gene>
    <name evidence="7 9" type="primary">rnp-8</name>
    <name evidence="7" type="ORF">CELE_R119.7</name>
    <name evidence="9" type="ORF">R119.7</name>
</gene>
<dbReference type="ExpressionAtlas" id="O61711">
    <property type="expression patterns" value="baseline and differential"/>
</dbReference>
<feature type="region of interest" description="Disordered" evidence="5">
    <location>
        <begin position="215"/>
        <end position="252"/>
    </location>
</feature>
<keyword evidence="2 4" id="KW-0694">RNA-binding</keyword>
<keyword evidence="11" id="KW-1267">Proteomics identification</keyword>
<dbReference type="Gene3D" id="3.30.70.330">
    <property type="match status" value="1"/>
</dbReference>
<evidence type="ECO:0000256" key="3">
    <source>
        <dbReference type="ARBA" id="ARBA00023242"/>
    </source>
</evidence>
<dbReference type="GO" id="GO:0000381">
    <property type="term" value="P:regulation of alternative mRNA splicing, via spliceosome"/>
    <property type="evidence" value="ECO:0000318"/>
    <property type="project" value="GO_Central"/>
</dbReference>
<dbReference type="AlphaFoldDB" id="O61711"/>
<dbReference type="OMA" id="ETITTMF"/>
<dbReference type="GO" id="GO:0034046">
    <property type="term" value="F:poly(G) binding"/>
    <property type="evidence" value="ECO:0000314"/>
    <property type="project" value="WormBase"/>
</dbReference>
<dbReference type="GO" id="GO:0003727">
    <property type="term" value="F:single-stranded RNA binding"/>
    <property type="evidence" value="ECO:0000314"/>
    <property type="project" value="WormBase"/>
</dbReference>
<comment type="subcellular location">
    <subcellularLocation>
        <location evidence="1">Nucleus</location>
        <location evidence="1">Nucleoplasm</location>
    </subcellularLocation>
</comment>
<dbReference type="MINT" id="O61711"/>
<evidence type="ECO:0000256" key="5">
    <source>
        <dbReference type="SAM" id="MobiDB-lite"/>
    </source>
</evidence>
<keyword evidence="10" id="KW-0002">3D-structure</keyword>
<dbReference type="CDD" id="cd00590">
    <property type="entry name" value="RRM_SF"/>
    <property type="match status" value="1"/>
</dbReference>
<dbReference type="SMART" id="SM00360">
    <property type="entry name" value="RRM"/>
    <property type="match status" value="1"/>
</dbReference>
<dbReference type="EMBL" id="BX284601">
    <property type="protein sequence ID" value="CCD73345.1"/>
    <property type="molecule type" value="Genomic_DNA"/>
</dbReference>
<dbReference type="SMR" id="O61711"/>
<dbReference type="InterPro" id="IPR052285">
    <property type="entry name" value="NEXT_complex_subunit"/>
</dbReference>
<dbReference type="STRING" id="6239.R119.7a.1"/>
<dbReference type="PIR" id="G87719">
    <property type="entry name" value="G87719"/>
</dbReference>
<dbReference type="PANTHER" id="PTHR13798">
    <property type="entry name" value="RNA BINDING MOTIF RBM PROTEIN -RELATED"/>
    <property type="match status" value="1"/>
</dbReference>
<dbReference type="SUPFAM" id="SSF54928">
    <property type="entry name" value="RNA-binding domain, RBD"/>
    <property type="match status" value="1"/>
</dbReference>
<dbReference type="PDB" id="5JNB">
    <property type="method" value="X-ray"/>
    <property type="resolution" value="2.49 A"/>
    <property type="chains" value="E/F/G/H=177-250"/>
</dbReference>
<feature type="region of interest" description="Disordered" evidence="5">
    <location>
        <begin position="286"/>
        <end position="305"/>
    </location>
</feature>
<evidence type="ECO:0000313" key="8">
    <source>
        <dbReference type="Proteomes" id="UP000001940"/>
    </source>
</evidence>
<dbReference type="WormBase" id="R119.7a">
    <property type="protein sequence ID" value="CE18161"/>
    <property type="gene ID" value="WBGene00020091"/>
    <property type="gene designation" value="rnp-8"/>
</dbReference>
<dbReference type="eggNOG" id="ENOG502TH9R">
    <property type="taxonomic scope" value="Eukaryota"/>
</dbReference>
<evidence type="ECO:0000256" key="2">
    <source>
        <dbReference type="ARBA" id="ARBA00022884"/>
    </source>
</evidence>
<dbReference type="CTD" id="171627"/>
<dbReference type="GO" id="GO:0032991">
    <property type="term" value="C:protein-containing complex"/>
    <property type="evidence" value="ECO:0000314"/>
    <property type="project" value="WormBase"/>
</dbReference>
<keyword evidence="3" id="KW-0539">Nucleus</keyword>
<evidence type="ECO:0000313" key="7">
    <source>
        <dbReference type="EMBL" id="CCD73345.1"/>
    </source>
</evidence>
<evidence type="ECO:0000256" key="1">
    <source>
        <dbReference type="ARBA" id="ARBA00004642"/>
    </source>
</evidence>
<dbReference type="OrthoDB" id="407442at2759"/>